<dbReference type="Proteomes" id="UP000729402">
    <property type="component" value="Unassembled WGS sequence"/>
</dbReference>
<reference evidence="1" key="2">
    <citation type="submission" date="2021-02" db="EMBL/GenBank/DDBJ databases">
        <authorList>
            <person name="Kimball J.A."/>
            <person name="Haas M.W."/>
            <person name="Macchietto M."/>
            <person name="Kono T."/>
            <person name="Duquette J."/>
            <person name="Shao M."/>
        </authorList>
    </citation>
    <scope>NUCLEOTIDE SEQUENCE</scope>
    <source>
        <tissue evidence="1">Fresh leaf tissue</tissue>
    </source>
</reference>
<sequence length="135" mass="14280">MPPPCLGASGGRLALPVHDHAHGSRDSAPNPGTCYKAFLGYICEQLKGHTGIWKGVGVVFSPITAEMEPVGVGSKEEYLYDCYKHASEAEHAERCVASPGEIVHGWVWWGLVCHDGGARALGGAVPSGELETGQR</sequence>
<comment type="caution">
    <text evidence="1">The sequence shown here is derived from an EMBL/GenBank/DDBJ whole genome shotgun (WGS) entry which is preliminary data.</text>
</comment>
<dbReference type="PANTHER" id="PTHR36025">
    <property type="entry name" value="DIHYDROOROTATE DEHYDROGENASE (DUF3598)"/>
    <property type="match status" value="1"/>
</dbReference>
<keyword evidence="2" id="KW-1185">Reference proteome</keyword>
<evidence type="ECO:0000313" key="2">
    <source>
        <dbReference type="Proteomes" id="UP000729402"/>
    </source>
</evidence>
<protein>
    <submittedName>
        <fullName evidence="1">Uncharacterized protein</fullName>
    </submittedName>
</protein>
<proteinExistence type="predicted"/>
<reference evidence="1" key="1">
    <citation type="journal article" date="2021" name="bioRxiv">
        <title>Whole Genome Assembly and Annotation of Northern Wild Rice, Zizania palustris L., Supports a Whole Genome Duplication in the Zizania Genus.</title>
        <authorList>
            <person name="Haas M."/>
            <person name="Kono T."/>
            <person name="Macchietto M."/>
            <person name="Millas R."/>
            <person name="McGilp L."/>
            <person name="Shao M."/>
            <person name="Duquette J."/>
            <person name="Hirsch C.N."/>
            <person name="Kimball J."/>
        </authorList>
    </citation>
    <scope>NUCLEOTIDE SEQUENCE</scope>
    <source>
        <tissue evidence="1">Fresh leaf tissue</tissue>
    </source>
</reference>
<dbReference type="OrthoDB" id="1929023at2759"/>
<gene>
    <name evidence="1" type="ORF">GUJ93_ZPchr0004g38212</name>
</gene>
<name>A0A8J5S6M5_ZIZPA</name>
<dbReference type="PANTHER" id="PTHR36025:SF1">
    <property type="entry name" value="DIHYDROOROTATE DEHYDROGENASE (DUF3598)"/>
    <property type="match status" value="1"/>
</dbReference>
<dbReference type="AlphaFoldDB" id="A0A8J5S6M5"/>
<evidence type="ECO:0000313" key="1">
    <source>
        <dbReference type="EMBL" id="KAG8065578.1"/>
    </source>
</evidence>
<accession>A0A8J5S6M5</accession>
<dbReference type="EMBL" id="JAAALK010000285">
    <property type="protein sequence ID" value="KAG8065578.1"/>
    <property type="molecule type" value="Genomic_DNA"/>
</dbReference>
<organism evidence="1 2">
    <name type="scientific">Zizania palustris</name>
    <name type="common">Northern wild rice</name>
    <dbReference type="NCBI Taxonomy" id="103762"/>
    <lineage>
        <taxon>Eukaryota</taxon>
        <taxon>Viridiplantae</taxon>
        <taxon>Streptophyta</taxon>
        <taxon>Embryophyta</taxon>
        <taxon>Tracheophyta</taxon>
        <taxon>Spermatophyta</taxon>
        <taxon>Magnoliopsida</taxon>
        <taxon>Liliopsida</taxon>
        <taxon>Poales</taxon>
        <taxon>Poaceae</taxon>
        <taxon>BOP clade</taxon>
        <taxon>Oryzoideae</taxon>
        <taxon>Oryzeae</taxon>
        <taxon>Zizaniinae</taxon>
        <taxon>Zizania</taxon>
    </lineage>
</organism>